<protein>
    <submittedName>
        <fullName evidence="1">Uncharacterized protein</fullName>
    </submittedName>
</protein>
<dbReference type="OrthoDB" id="5898263at2759"/>
<dbReference type="Proteomes" id="UP000054047">
    <property type="component" value="Unassembled WGS sequence"/>
</dbReference>
<dbReference type="AlphaFoldDB" id="A0A0C2H7E8"/>
<evidence type="ECO:0000313" key="1">
    <source>
        <dbReference type="EMBL" id="KIH67469.1"/>
    </source>
</evidence>
<evidence type="ECO:0000313" key="2">
    <source>
        <dbReference type="Proteomes" id="UP000054047"/>
    </source>
</evidence>
<keyword evidence="2" id="KW-1185">Reference proteome</keyword>
<proteinExistence type="predicted"/>
<reference evidence="1 2" key="1">
    <citation type="submission" date="2013-12" db="EMBL/GenBank/DDBJ databases">
        <title>Draft genome of the parsitic nematode Ancylostoma duodenale.</title>
        <authorList>
            <person name="Mitreva M."/>
        </authorList>
    </citation>
    <scope>NUCLEOTIDE SEQUENCE [LARGE SCALE GENOMIC DNA]</scope>
    <source>
        <strain evidence="1 2">Zhejiang</strain>
    </source>
</reference>
<name>A0A0C2H7E8_9BILA</name>
<gene>
    <name evidence="1" type="ORF">ANCDUO_02199</name>
</gene>
<dbReference type="EMBL" id="KN726686">
    <property type="protein sequence ID" value="KIH67469.1"/>
    <property type="molecule type" value="Genomic_DNA"/>
</dbReference>
<organism evidence="1 2">
    <name type="scientific">Ancylostoma duodenale</name>
    <dbReference type="NCBI Taxonomy" id="51022"/>
    <lineage>
        <taxon>Eukaryota</taxon>
        <taxon>Metazoa</taxon>
        <taxon>Ecdysozoa</taxon>
        <taxon>Nematoda</taxon>
        <taxon>Chromadorea</taxon>
        <taxon>Rhabditida</taxon>
        <taxon>Rhabditina</taxon>
        <taxon>Rhabditomorpha</taxon>
        <taxon>Strongyloidea</taxon>
        <taxon>Ancylostomatidae</taxon>
        <taxon>Ancylostomatinae</taxon>
        <taxon>Ancylostoma</taxon>
    </lineage>
</organism>
<accession>A0A0C2H7E8</accession>
<sequence length="65" mass="7771">MHLNDNCWTRTVSDWAPRDVNSTVLSPLTQWADFFTKSFKERYDALRVPQTDEIHWTTLARERDT</sequence>